<dbReference type="AlphaFoldDB" id="A0A557QXE7"/>
<evidence type="ECO:0008006" key="4">
    <source>
        <dbReference type="Google" id="ProtNLM"/>
    </source>
</evidence>
<organism evidence="2 3">
    <name type="scientific">Denitromonas halophila</name>
    <dbReference type="NCBI Taxonomy" id="1629404"/>
    <lineage>
        <taxon>Bacteria</taxon>
        <taxon>Pseudomonadati</taxon>
        <taxon>Pseudomonadota</taxon>
        <taxon>Betaproteobacteria</taxon>
        <taxon>Rhodocyclales</taxon>
        <taxon>Zoogloeaceae</taxon>
        <taxon>Denitromonas</taxon>
    </lineage>
</organism>
<dbReference type="OrthoDB" id="6872885at2"/>
<gene>
    <name evidence="2" type="ORF">FHP91_07735</name>
</gene>
<name>A0A557QXE7_9RHOO</name>
<reference evidence="2 3" key="1">
    <citation type="submission" date="2019-07" db="EMBL/GenBank/DDBJ databases">
        <title>The pathways for chlorine oxyanion respiration interact through the shared metabolite chlorate.</title>
        <authorList>
            <person name="Barnum T.P."/>
            <person name="Cheng Y."/>
            <person name="Hill K.A."/>
            <person name="Lucas L.N."/>
            <person name="Carlson H.K."/>
            <person name="Coates J.D."/>
        </authorList>
    </citation>
    <scope>NUCLEOTIDE SEQUENCE [LARGE SCALE GENOMIC DNA]</scope>
    <source>
        <strain evidence="2 3">SFB-3</strain>
    </source>
</reference>
<keyword evidence="3" id="KW-1185">Reference proteome</keyword>
<proteinExistence type="predicted"/>
<sequence>MSGLPLVSCPACNAQMSLDALLGHQGARDAILALAYLHPGEKLVGAAVRYLALFAPAKQTMRFDRIASLLNELGEAVRAGRIEHKGISAAAPVDYWINAMEDMLANRDRLRLPLTSHGYLKSIVAGMTDRASAKAEGRAEAARAGHTAKGLPPPQPPSAAPRVSQPKSEMPEDIKAFMASFRKPKPTQEKSQ</sequence>
<comment type="caution">
    <text evidence="2">The sequence shown here is derived from an EMBL/GenBank/DDBJ whole genome shotgun (WGS) entry which is preliminary data.</text>
</comment>
<feature type="region of interest" description="Disordered" evidence="1">
    <location>
        <begin position="134"/>
        <end position="192"/>
    </location>
</feature>
<dbReference type="RefSeq" id="WP_144309032.1">
    <property type="nucleotide sequence ID" value="NZ_VMNK01000006.1"/>
</dbReference>
<feature type="compositionally biased region" description="Basic and acidic residues" evidence="1">
    <location>
        <begin position="134"/>
        <end position="143"/>
    </location>
</feature>
<protein>
    <recommendedName>
        <fullName evidence="4">DUF2752 domain-containing protein</fullName>
    </recommendedName>
</protein>
<evidence type="ECO:0000313" key="2">
    <source>
        <dbReference type="EMBL" id="TVO57559.1"/>
    </source>
</evidence>
<dbReference type="EMBL" id="VMNK01000006">
    <property type="protein sequence ID" value="TVO57559.1"/>
    <property type="molecule type" value="Genomic_DNA"/>
</dbReference>
<evidence type="ECO:0000256" key="1">
    <source>
        <dbReference type="SAM" id="MobiDB-lite"/>
    </source>
</evidence>
<accession>A0A557QXE7</accession>
<evidence type="ECO:0000313" key="3">
    <source>
        <dbReference type="Proteomes" id="UP000319502"/>
    </source>
</evidence>
<dbReference type="Proteomes" id="UP000319502">
    <property type="component" value="Unassembled WGS sequence"/>
</dbReference>